<dbReference type="Proteomes" id="UP000253420">
    <property type="component" value="Unassembled WGS sequence"/>
</dbReference>
<organism evidence="1 2">
    <name type="scientific">Phyllobacterium salinisoli</name>
    <dbReference type="NCBI Taxonomy" id="1899321"/>
    <lineage>
        <taxon>Bacteria</taxon>
        <taxon>Pseudomonadati</taxon>
        <taxon>Pseudomonadota</taxon>
        <taxon>Alphaproteobacteria</taxon>
        <taxon>Hyphomicrobiales</taxon>
        <taxon>Phyllobacteriaceae</taxon>
        <taxon>Phyllobacterium</taxon>
    </lineage>
</organism>
<gene>
    <name evidence="1" type="ORF">DUT91_02785</name>
</gene>
<comment type="caution">
    <text evidence="1">The sequence shown here is derived from an EMBL/GenBank/DDBJ whole genome shotgun (WGS) entry which is preliminary data.</text>
</comment>
<evidence type="ECO:0000313" key="1">
    <source>
        <dbReference type="EMBL" id="RCS25716.1"/>
    </source>
</evidence>
<name>A0A368K8N0_9HYPH</name>
<keyword evidence="2" id="KW-1185">Reference proteome</keyword>
<sequence>MKITLSIRELTANAYSLGEFSAELDDGRLITAFDDNTIWIDGESFGLTEEWLDRKVEVSR</sequence>
<dbReference type="AlphaFoldDB" id="A0A368K8N0"/>
<accession>A0A368K8N0</accession>
<protein>
    <submittedName>
        <fullName evidence="1">Uncharacterized protein</fullName>
    </submittedName>
</protein>
<evidence type="ECO:0000313" key="2">
    <source>
        <dbReference type="Proteomes" id="UP000253420"/>
    </source>
</evidence>
<dbReference type="EMBL" id="QOZG01000001">
    <property type="protein sequence ID" value="RCS25716.1"/>
    <property type="molecule type" value="Genomic_DNA"/>
</dbReference>
<proteinExistence type="predicted"/>
<dbReference type="RefSeq" id="WP_114438807.1">
    <property type="nucleotide sequence ID" value="NZ_QOZG01000001.1"/>
</dbReference>
<reference evidence="1 2" key="1">
    <citation type="submission" date="2018-07" db="EMBL/GenBank/DDBJ databases">
        <title>The draft genome of Phyllobacterium salinisoli.</title>
        <authorList>
            <person name="Liu L."/>
            <person name="Li L."/>
            <person name="Zhang X."/>
            <person name="Liang L."/>
        </authorList>
    </citation>
    <scope>NUCLEOTIDE SEQUENCE [LARGE SCALE GENOMIC DNA]</scope>
    <source>
        <strain evidence="1 2">LLAN61</strain>
    </source>
</reference>